<organism evidence="1 2">
    <name type="scientific">Pseudomonas agronomica</name>
    <dbReference type="NCBI Taxonomy" id="2979328"/>
    <lineage>
        <taxon>Bacteria</taxon>
        <taxon>Pseudomonadati</taxon>
        <taxon>Pseudomonadota</taxon>
        <taxon>Gammaproteobacteria</taxon>
        <taxon>Pseudomonadales</taxon>
        <taxon>Pseudomonadaceae</taxon>
        <taxon>Pseudomonas</taxon>
    </lineage>
</organism>
<evidence type="ECO:0000313" key="1">
    <source>
        <dbReference type="EMBL" id="MCW1242941.1"/>
    </source>
</evidence>
<dbReference type="Proteomes" id="UP001061999">
    <property type="component" value="Unassembled WGS sequence"/>
</dbReference>
<sequence>MKSPSDLKILKTIYRMYYKDFENYTVDGPNTRGSKIYVPIDCKRVAEKLNVDSDIVFGRLYYHLQEKYGYRKDAPFFTMQVNNDRKCVHFPLLASVLAGLEEENSKARWATYLSIAATAVSLVALFAEMA</sequence>
<keyword evidence="2" id="KW-1185">Reference proteome</keyword>
<reference evidence="1" key="1">
    <citation type="submission" date="2022-07" db="EMBL/GenBank/DDBJ databases">
        <title>Pseudomonas agronomica sp. nov.: a novel bacterium with biotechnological application in the synthesis of biofertilizers from valorized agricultural residues.</title>
        <authorList>
            <person name="Robas M."/>
            <person name="Fernandez V.M."/>
            <person name="Luna L."/>
            <person name="Provanza A."/>
            <person name="Jimenez P.A."/>
        </authorList>
    </citation>
    <scope>NUCLEOTIDE SEQUENCE</scope>
    <source>
        <strain evidence="1">SAICEU22T</strain>
    </source>
</reference>
<protein>
    <submittedName>
        <fullName evidence="1">Uncharacterized protein</fullName>
    </submittedName>
</protein>
<proteinExistence type="predicted"/>
<name>A0ABT3F2A6_9PSED</name>
<evidence type="ECO:0000313" key="2">
    <source>
        <dbReference type="Proteomes" id="UP001061999"/>
    </source>
</evidence>
<comment type="caution">
    <text evidence="1">The sequence shown here is derived from an EMBL/GenBank/DDBJ whole genome shotgun (WGS) entry which is preliminary data.</text>
</comment>
<gene>
    <name evidence="1" type="ORF">OC610_00845</name>
</gene>
<dbReference type="EMBL" id="JAOSHO010000004">
    <property type="protein sequence ID" value="MCW1242941.1"/>
    <property type="molecule type" value="Genomic_DNA"/>
</dbReference>
<dbReference type="RefSeq" id="WP_264426084.1">
    <property type="nucleotide sequence ID" value="NZ_JAOSHO010000004.1"/>
</dbReference>
<accession>A0ABT3F2A6</accession>